<keyword evidence="2" id="KW-0812">Transmembrane</keyword>
<keyword evidence="3" id="KW-0132">Cell division</keyword>
<keyword evidence="2" id="KW-1133">Transmembrane helix</keyword>
<dbReference type="Pfam" id="PF04977">
    <property type="entry name" value="DivIC"/>
    <property type="match status" value="1"/>
</dbReference>
<evidence type="ECO:0000313" key="3">
    <source>
        <dbReference type="EMBL" id="QVT81377.1"/>
    </source>
</evidence>
<name>A0ABX8EPW3_9ACTN</name>
<dbReference type="RefSeq" id="WP_214056760.1">
    <property type="nucleotide sequence ID" value="NZ_BAAAHS010000069.1"/>
</dbReference>
<evidence type="ECO:0000256" key="2">
    <source>
        <dbReference type="SAM" id="Phobius"/>
    </source>
</evidence>
<feature type="transmembrane region" description="Helical" evidence="2">
    <location>
        <begin position="53"/>
        <end position="74"/>
    </location>
</feature>
<evidence type="ECO:0000256" key="1">
    <source>
        <dbReference type="SAM" id="MobiDB-lite"/>
    </source>
</evidence>
<feature type="compositionally biased region" description="Low complexity" evidence="1">
    <location>
        <begin position="28"/>
        <end position="38"/>
    </location>
</feature>
<dbReference type="EMBL" id="CP075371">
    <property type="protein sequence ID" value="QVT81377.1"/>
    <property type="molecule type" value="Genomic_DNA"/>
</dbReference>
<protein>
    <submittedName>
        <fullName evidence="3">Cell division protein FtsL</fullName>
    </submittedName>
</protein>
<gene>
    <name evidence="3" type="primary">ftsL_3</name>
    <name evidence="3" type="ORF">ENKNEFLB_03786</name>
</gene>
<keyword evidence="3" id="KW-0131">Cell cycle</keyword>
<organism evidence="3 4">
    <name type="scientific">Nocardioides aquaticus</name>
    <dbReference type="NCBI Taxonomy" id="160826"/>
    <lineage>
        <taxon>Bacteria</taxon>
        <taxon>Bacillati</taxon>
        <taxon>Actinomycetota</taxon>
        <taxon>Actinomycetes</taxon>
        <taxon>Propionibacteriales</taxon>
        <taxon>Nocardioidaceae</taxon>
        <taxon>Nocardioides</taxon>
    </lineage>
</organism>
<evidence type="ECO:0000313" key="4">
    <source>
        <dbReference type="Proteomes" id="UP000679307"/>
    </source>
</evidence>
<feature type="region of interest" description="Disordered" evidence="1">
    <location>
        <begin position="163"/>
        <end position="188"/>
    </location>
</feature>
<feature type="region of interest" description="Disordered" evidence="1">
    <location>
        <begin position="1"/>
        <end position="47"/>
    </location>
</feature>
<dbReference type="Proteomes" id="UP000679307">
    <property type="component" value="Chromosome"/>
</dbReference>
<keyword evidence="2" id="KW-0472">Membrane</keyword>
<keyword evidence="4" id="KW-1185">Reference proteome</keyword>
<reference evidence="3 4" key="1">
    <citation type="submission" date="2021-05" db="EMBL/GenBank/DDBJ databases">
        <title>Complete genome of Nocardioides aquaticus KCTC 9944T isolated from meromictic and hypersaline Ekho Lake, Antarctica.</title>
        <authorList>
            <person name="Hwang K."/>
            <person name="Kim K.M."/>
            <person name="Choe H."/>
        </authorList>
    </citation>
    <scope>NUCLEOTIDE SEQUENCE [LARGE SCALE GENOMIC DNA]</scope>
    <source>
        <strain evidence="3 4">KCTC 9944</strain>
    </source>
</reference>
<dbReference type="GO" id="GO:0051301">
    <property type="term" value="P:cell division"/>
    <property type="evidence" value="ECO:0007669"/>
    <property type="project" value="UniProtKB-KW"/>
</dbReference>
<dbReference type="InterPro" id="IPR007060">
    <property type="entry name" value="FtsL/DivIC"/>
</dbReference>
<sequence length="188" mass="20463">MADRPDKRRPPTRGRSRPRTGGAGRGASGSATPGTGPAPATPRRRPRLTGRSAVLVLVLAVLAVSYASSMRAYLEQRAHIGDLKAEIAEREAAIDDLSLERKRWDDPAYAEQQARERFGYVMPGETSYVVLDEDGEPLEPEATLSGDTPVDPADEQAWWDRAWSSVETAGDPPRTEDAPAVRVDGTQR</sequence>
<proteinExistence type="predicted"/>
<accession>A0ABX8EPW3</accession>
<feature type="compositionally biased region" description="Basic and acidic residues" evidence="1">
    <location>
        <begin position="173"/>
        <end position="188"/>
    </location>
</feature>